<proteinExistence type="predicted"/>
<feature type="chain" id="PRO_5025386898" evidence="1">
    <location>
        <begin position="24"/>
        <end position="100"/>
    </location>
</feature>
<reference evidence="2" key="1">
    <citation type="submission" date="2019-12" db="EMBL/GenBank/DDBJ databases">
        <title>An insight into the sialome of adult female Ixodes ricinus ticks feeding for 6 days.</title>
        <authorList>
            <person name="Perner J."/>
            <person name="Ribeiro J.M.C."/>
        </authorList>
    </citation>
    <scope>NUCLEOTIDE SEQUENCE</scope>
    <source>
        <strain evidence="2">Semi-engorged</strain>
        <tissue evidence="2">Salivary glands</tissue>
    </source>
</reference>
<sequence>MKFSSHLFFGLVAVFTAWSLADAYVARAKAENRDGKWEFLSVSAPNNYVKKTAPSSRQSSNSPKPSNTFSLRFDLISCNDDSMFGLNWFIILFRRNTHSD</sequence>
<keyword evidence="1" id="KW-0732">Signal</keyword>
<accession>A0A6B0UG02</accession>
<evidence type="ECO:0000313" key="2">
    <source>
        <dbReference type="EMBL" id="MXU88045.1"/>
    </source>
</evidence>
<protein>
    <submittedName>
        <fullName evidence="2">Putative 8.9 kDa protein</fullName>
    </submittedName>
</protein>
<evidence type="ECO:0000256" key="1">
    <source>
        <dbReference type="SAM" id="SignalP"/>
    </source>
</evidence>
<feature type="signal peptide" evidence="1">
    <location>
        <begin position="1"/>
        <end position="23"/>
    </location>
</feature>
<dbReference type="EMBL" id="GIFC01005962">
    <property type="protein sequence ID" value="MXU88045.1"/>
    <property type="molecule type" value="Transcribed_RNA"/>
</dbReference>
<dbReference type="AlphaFoldDB" id="A0A6B0UG02"/>
<organism evidence="2">
    <name type="scientific">Ixodes ricinus</name>
    <name type="common">Common tick</name>
    <name type="synonym">Acarus ricinus</name>
    <dbReference type="NCBI Taxonomy" id="34613"/>
    <lineage>
        <taxon>Eukaryota</taxon>
        <taxon>Metazoa</taxon>
        <taxon>Ecdysozoa</taxon>
        <taxon>Arthropoda</taxon>
        <taxon>Chelicerata</taxon>
        <taxon>Arachnida</taxon>
        <taxon>Acari</taxon>
        <taxon>Parasitiformes</taxon>
        <taxon>Ixodida</taxon>
        <taxon>Ixodoidea</taxon>
        <taxon>Ixodidae</taxon>
        <taxon>Ixodinae</taxon>
        <taxon>Ixodes</taxon>
    </lineage>
</organism>
<name>A0A6B0UG02_IXORI</name>